<evidence type="ECO:0000313" key="8">
    <source>
        <dbReference type="EMBL" id="TWI29754.1"/>
    </source>
</evidence>
<dbReference type="InterPro" id="IPR034690">
    <property type="entry name" value="Endolysin_T4_type"/>
</dbReference>
<dbReference type="GO" id="GO:0042742">
    <property type="term" value="P:defense response to bacterium"/>
    <property type="evidence" value="ECO:0007669"/>
    <property type="project" value="UniProtKB-KW"/>
</dbReference>
<comment type="similarity">
    <text evidence="6">Belongs to the glycosyl hydrolase 24 family.</text>
</comment>
<comment type="catalytic activity">
    <reaction evidence="1 6">
        <text>Hydrolysis of (1-&gt;4)-beta-linkages between N-acetylmuramic acid and N-acetyl-D-glucosamine residues in a peptidoglycan and between N-acetyl-D-glucosamine residues in chitodextrins.</text>
        <dbReference type="EC" id="3.2.1.17"/>
    </reaction>
</comment>
<evidence type="ECO:0000256" key="5">
    <source>
        <dbReference type="ARBA" id="ARBA00023295"/>
    </source>
</evidence>
<dbReference type="Pfam" id="PF00959">
    <property type="entry name" value="Phage_lysozyme"/>
    <property type="match status" value="1"/>
</dbReference>
<sequence length="179" mass="18855">MSAFFAALGAWLKSLFSTPKKAAGTAGAAAILAATAAFVGPWEGERAEAYLDRIASPPVWTVCYGETRGVKPGDRYTSAECNEMLLQALSEYRFPLNACIPSLVFQPEGVQVALISWAYNVGTGAACGSTLAKRANAGDWPGACNQLPRWNKAGGKAIQGLTNRRAAEQKLCLNALKGA</sequence>
<dbReference type="PANTHER" id="PTHR38107:SF3">
    <property type="entry name" value="LYSOZYME RRRD-RELATED"/>
    <property type="match status" value="1"/>
</dbReference>
<dbReference type="InterPro" id="IPR023347">
    <property type="entry name" value="Lysozyme_dom_sf"/>
</dbReference>
<evidence type="ECO:0000256" key="1">
    <source>
        <dbReference type="ARBA" id="ARBA00000632"/>
    </source>
</evidence>
<dbReference type="GO" id="GO:0009253">
    <property type="term" value="P:peptidoglycan catabolic process"/>
    <property type="evidence" value="ECO:0007669"/>
    <property type="project" value="InterPro"/>
</dbReference>
<dbReference type="GO" id="GO:0003796">
    <property type="term" value="F:lysozyme activity"/>
    <property type="evidence" value="ECO:0007669"/>
    <property type="project" value="UniProtKB-EC"/>
</dbReference>
<dbReference type="InterPro" id="IPR023346">
    <property type="entry name" value="Lysozyme-like_dom_sf"/>
</dbReference>
<dbReference type="SUPFAM" id="SSF53955">
    <property type="entry name" value="Lysozyme-like"/>
    <property type="match status" value="1"/>
</dbReference>
<comment type="caution">
    <text evidence="8">The sequence shown here is derived from an EMBL/GenBank/DDBJ whole genome shotgun (WGS) entry which is preliminary data.</text>
</comment>
<evidence type="ECO:0000313" key="9">
    <source>
        <dbReference type="Proteomes" id="UP000316225"/>
    </source>
</evidence>
<keyword evidence="4 6" id="KW-0378">Hydrolase</keyword>
<dbReference type="AlphaFoldDB" id="A0A562NCA2"/>
<dbReference type="OrthoDB" id="5327667at2"/>
<dbReference type="Gene3D" id="1.10.530.40">
    <property type="match status" value="1"/>
</dbReference>
<dbReference type="PANTHER" id="PTHR38107">
    <property type="match status" value="1"/>
</dbReference>
<evidence type="ECO:0000256" key="7">
    <source>
        <dbReference type="SAM" id="SignalP"/>
    </source>
</evidence>
<dbReference type="CDD" id="cd16900">
    <property type="entry name" value="endolysin_R21-like"/>
    <property type="match status" value="1"/>
</dbReference>
<keyword evidence="3 6" id="KW-0081">Bacteriolytic enzyme</keyword>
<keyword evidence="7" id="KW-0732">Signal</keyword>
<keyword evidence="5 6" id="KW-0326">Glycosidase</keyword>
<feature type="signal peptide" evidence="7">
    <location>
        <begin position="1"/>
        <end position="22"/>
    </location>
</feature>
<dbReference type="EMBL" id="VLKU01000013">
    <property type="protein sequence ID" value="TWI29754.1"/>
    <property type="molecule type" value="Genomic_DNA"/>
</dbReference>
<dbReference type="GO" id="GO:0016998">
    <property type="term" value="P:cell wall macromolecule catabolic process"/>
    <property type="evidence" value="ECO:0007669"/>
    <property type="project" value="InterPro"/>
</dbReference>
<organism evidence="8 9">
    <name type="scientific">Paracoccus sulfuroxidans</name>
    <dbReference type="NCBI Taxonomy" id="384678"/>
    <lineage>
        <taxon>Bacteria</taxon>
        <taxon>Pseudomonadati</taxon>
        <taxon>Pseudomonadota</taxon>
        <taxon>Alphaproteobacteria</taxon>
        <taxon>Rhodobacterales</taxon>
        <taxon>Paracoccaceae</taxon>
        <taxon>Paracoccus</taxon>
    </lineage>
</organism>
<evidence type="ECO:0000256" key="3">
    <source>
        <dbReference type="ARBA" id="ARBA00022638"/>
    </source>
</evidence>
<proteinExistence type="inferred from homology"/>
<dbReference type="HAMAP" id="MF_04110">
    <property type="entry name" value="ENDOLYSIN_T4"/>
    <property type="match status" value="1"/>
</dbReference>
<accession>A0A562NCA2</accession>
<evidence type="ECO:0000256" key="4">
    <source>
        <dbReference type="ARBA" id="ARBA00022801"/>
    </source>
</evidence>
<dbReference type="InterPro" id="IPR002196">
    <property type="entry name" value="Glyco_hydro_24"/>
</dbReference>
<dbReference type="EC" id="3.2.1.17" evidence="6"/>
<dbReference type="RefSeq" id="WP_145399631.1">
    <property type="nucleotide sequence ID" value="NZ_VLKU01000013.1"/>
</dbReference>
<dbReference type="Proteomes" id="UP000316225">
    <property type="component" value="Unassembled WGS sequence"/>
</dbReference>
<keyword evidence="2 6" id="KW-0929">Antimicrobial</keyword>
<evidence type="ECO:0000256" key="6">
    <source>
        <dbReference type="RuleBase" id="RU003788"/>
    </source>
</evidence>
<dbReference type="GO" id="GO:0031640">
    <property type="term" value="P:killing of cells of another organism"/>
    <property type="evidence" value="ECO:0007669"/>
    <property type="project" value="UniProtKB-KW"/>
</dbReference>
<gene>
    <name evidence="8" type="ORF">IQ24_03571</name>
</gene>
<protein>
    <recommendedName>
        <fullName evidence="6">Lysozyme</fullName>
        <ecNumber evidence="6">3.2.1.17</ecNumber>
    </recommendedName>
</protein>
<evidence type="ECO:0000256" key="2">
    <source>
        <dbReference type="ARBA" id="ARBA00022529"/>
    </source>
</evidence>
<reference evidence="8 9" key="1">
    <citation type="journal article" date="2015" name="Stand. Genomic Sci.">
        <title>Genomic Encyclopedia of Bacterial and Archaeal Type Strains, Phase III: the genomes of soil and plant-associated and newly described type strains.</title>
        <authorList>
            <person name="Whitman W.B."/>
            <person name="Woyke T."/>
            <person name="Klenk H.P."/>
            <person name="Zhou Y."/>
            <person name="Lilburn T.G."/>
            <person name="Beck B.J."/>
            <person name="De Vos P."/>
            <person name="Vandamme P."/>
            <person name="Eisen J.A."/>
            <person name="Garrity G."/>
            <person name="Hugenholtz P."/>
            <person name="Kyrpides N.C."/>
        </authorList>
    </citation>
    <scope>NUCLEOTIDE SEQUENCE [LARGE SCALE GENOMIC DNA]</scope>
    <source>
        <strain evidence="8 9">CGMCC 1.5364</strain>
    </source>
</reference>
<feature type="chain" id="PRO_5021981008" description="Lysozyme" evidence="7">
    <location>
        <begin position="23"/>
        <end position="179"/>
    </location>
</feature>
<name>A0A562NCA2_9RHOB</name>
<keyword evidence="9" id="KW-1185">Reference proteome</keyword>
<dbReference type="InterPro" id="IPR051018">
    <property type="entry name" value="Bacteriophage_GH24"/>
</dbReference>